<dbReference type="AlphaFoldDB" id="A0A6J0ZRX4"/>
<dbReference type="PANTHER" id="PTHR13621:SF2">
    <property type="entry name" value="PROLINE-RICH PROTEIN PRCC"/>
    <property type="match status" value="1"/>
</dbReference>
<name>A0A6J0ZRX4_9ROSI</name>
<dbReference type="Proteomes" id="UP000504621">
    <property type="component" value="Unplaced"/>
</dbReference>
<evidence type="ECO:0000313" key="2">
    <source>
        <dbReference type="Proteomes" id="UP000504621"/>
    </source>
</evidence>
<organism evidence="2 3">
    <name type="scientific">Herrania umbratica</name>
    <dbReference type="NCBI Taxonomy" id="108875"/>
    <lineage>
        <taxon>Eukaryota</taxon>
        <taxon>Viridiplantae</taxon>
        <taxon>Streptophyta</taxon>
        <taxon>Embryophyta</taxon>
        <taxon>Tracheophyta</taxon>
        <taxon>Spermatophyta</taxon>
        <taxon>Magnoliopsida</taxon>
        <taxon>eudicotyledons</taxon>
        <taxon>Gunneridae</taxon>
        <taxon>Pentapetalae</taxon>
        <taxon>rosids</taxon>
        <taxon>malvids</taxon>
        <taxon>Malvales</taxon>
        <taxon>Malvaceae</taxon>
        <taxon>Byttnerioideae</taxon>
        <taxon>Herrania</taxon>
    </lineage>
</organism>
<feature type="region of interest" description="Disordered" evidence="1">
    <location>
        <begin position="1"/>
        <end position="180"/>
    </location>
</feature>
<evidence type="ECO:0000256" key="1">
    <source>
        <dbReference type="SAM" id="MobiDB-lite"/>
    </source>
</evidence>
<protein>
    <submittedName>
        <fullName evidence="3">Proline-rich protein PRCC</fullName>
    </submittedName>
</protein>
<accession>A0A6J0ZRX4</accession>
<dbReference type="GeneID" id="110411634"/>
<dbReference type="PANTHER" id="PTHR13621">
    <property type="entry name" value="PROLINE-RICH PROTEIN PRCC"/>
    <property type="match status" value="1"/>
</dbReference>
<feature type="compositionally biased region" description="Polar residues" evidence="1">
    <location>
        <begin position="35"/>
        <end position="45"/>
    </location>
</feature>
<dbReference type="RefSeq" id="XP_021277548.1">
    <property type="nucleotide sequence ID" value="XM_021421873.1"/>
</dbReference>
<keyword evidence="2" id="KW-1185">Reference proteome</keyword>
<feature type="compositionally biased region" description="Polar residues" evidence="1">
    <location>
        <begin position="163"/>
        <end position="180"/>
    </location>
</feature>
<evidence type="ECO:0000313" key="3">
    <source>
        <dbReference type="RefSeq" id="XP_021277548.1"/>
    </source>
</evidence>
<dbReference type="InterPro" id="IPR018800">
    <property type="entry name" value="PRCC"/>
</dbReference>
<feature type="region of interest" description="Disordered" evidence="1">
    <location>
        <begin position="201"/>
        <end position="238"/>
    </location>
</feature>
<dbReference type="OrthoDB" id="206969at2759"/>
<dbReference type="Pfam" id="PF10253">
    <property type="entry name" value="PRCC"/>
    <property type="match status" value="1"/>
</dbReference>
<gene>
    <name evidence="3" type="primary">LOC110411634</name>
</gene>
<feature type="compositionally biased region" description="Polar residues" evidence="1">
    <location>
        <begin position="201"/>
        <end position="234"/>
    </location>
</feature>
<feature type="compositionally biased region" description="Polar residues" evidence="1">
    <location>
        <begin position="78"/>
        <end position="104"/>
    </location>
</feature>
<feature type="compositionally biased region" description="Acidic residues" evidence="1">
    <location>
        <begin position="121"/>
        <end position="134"/>
    </location>
</feature>
<sequence length="408" mass="44784">MESLLANYASSDEEEEQQHQQPPPPLHVSSLPQPKSSALFSSLPQPKQPSKAPNVPIDHANQREDVEIPKPSVPHPKTPSNLFSSLPQPKSQTPQEQLPTNPSNVKRIVQFKPPIIRTNHDDDDDDDGDDDDEEKERRRRRESETLAQGPSVKSFLSSIPAPRNSTTLGVAPSSGSGRRSIIETQVPTSTSAAFEDKNEASINQNAPNHSNYESGVDSSAGNSGNYQSSISHNAGNYGHSESVVDQNVGHYATYADFSSYQSSSDPNIGSIGGVNSYGTDGNFHGQYENNWVDGSAATTLPETTGIAEIGVKVKGKRGRNELPTEIVEVKQDELMKNRPREDQVRMTGIAFGPSYQPAATKGKPSKLHKRKHQIGSLYFDMKQKEMELQERRSRGLLTKAETQAKYGW</sequence>
<reference evidence="3" key="1">
    <citation type="submission" date="2025-08" db="UniProtKB">
        <authorList>
            <consortium name="RefSeq"/>
        </authorList>
    </citation>
    <scope>IDENTIFICATION</scope>
    <source>
        <tissue evidence="3">Leaf</tissue>
    </source>
</reference>
<dbReference type="GO" id="GO:0005634">
    <property type="term" value="C:nucleus"/>
    <property type="evidence" value="ECO:0007669"/>
    <property type="project" value="TreeGrafter"/>
</dbReference>
<proteinExistence type="predicted"/>